<proteinExistence type="predicted"/>
<keyword evidence="1" id="KW-0732">Signal</keyword>
<accession>A0A2M7BEB3</accession>
<name>A0A2M7BEB3_9BACT</name>
<evidence type="ECO:0000313" key="3">
    <source>
        <dbReference type="Proteomes" id="UP000229631"/>
    </source>
</evidence>
<gene>
    <name evidence="2" type="ORF">COS54_01065</name>
</gene>
<comment type="caution">
    <text evidence="2">The sequence shown here is derived from an EMBL/GenBank/DDBJ whole genome shotgun (WGS) entry which is preliminary data.</text>
</comment>
<dbReference type="AlphaFoldDB" id="A0A2M7BEB3"/>
<sequence length="472" mass="47702">MKIKYFFWLFAGIILVFFFSFKSALAATLPLAKDTISTSRPSVSTTLNVGVSSGISQVIINTPSSNAGRFIASDSAYLIGAPGANETLTVASMSAIAGNTAALYFSSALTGNHNIGASAMTAVTAQHIVSFKNVSAIPAGGSIQMLFPVGNSSAQSLPSPNGFSFNNLVSGNLSATFSPTGPTCSSWTITPSSGLIQCNIGTGVTGVSTITLNIGLTGTNPVLINPTKTAVAGTADTWTVTLKTKDNSGVEMDTAKVRIATIDSVEVYATVDPYINFSIAGIANATAINTGNTSGCTNTELINTGIDSTTTAVNLGSLGAAQINLAAQLLTIATNGNNGYSLTATASGHLVNPETAYWVADAQGTPTTNDTPVPVVLTAGTTAYGIHSCGQDIAAGTWGTGTTGGGANAKYANPSATYYYTLASDTTGPIGSGSGDGYGDGLVSVEYAATISTIVPAGTYRTAMTYVATATF</sequence>
<dbReference type="EMBL" id="PEVC01000022">
    <property type="protein sequence ID" value="PIV01420.1"/>
    <property type="molecule type" value="Genomic_DNA"/>
</dbReference>
<dbReference type="Proteomes" id="UP000229631">
    <property type="component" value="Unassembled WGS sequence"/>
</dbReference>
<reference evidence="3" key="1">
    <citation type="submission" date="2017-09" db="EMBL/GenBank/DDBJ databases">
        <title>Depth-based differentiation of microbial function through sediment-hosted aquifers and enrichment of novel symbionts in the deep terrestrial subsurface.</title>
        <authorList>
            <person name="Probst A.J."/>
            <person name="Ladd B."/>
            <person name="Jarett J.K."/>
            <person name="Geller-Mcgrath D.E."/>
            <person name="Sieber C.M.K."/>
            <person name="Emerson J.B."/>
            <person name="Anantharaman K."/>
            <person name="Thomas B.C."/>
            <person name="Malmstrom R."/>
            <person name="Stieglmeier M."/>
            <person name="Klingl A."/>
            <person name="Woyke T."/>
            <person name="Ryan C.M."/>
            <person name="Banfield J.F."/>
        </authorList>
    </citation>
    <scope>NUCLEOTIDE SEQUENCE [LARGE SCALE GENOMIC DNA]</scope>
</reference>
<evidence type="ECO:0000256" key="1">
    <source>
        <dbReference type="SAM" id="SignalP"/>
    </source>
</evidence>
<feature type="signal peptide" evidence="1">
    <location>
        <begin position="1"/>
        <end position="26"/>
    </location>
</feature>
<protein>
    <submittedName>
        <fullName evidence="2">Uncharacterized protein</fullName>
    </submittedName>
</protein>
<organism evidence="2 3">
    <name type="scientific">Candidatus Shapirobacteria bacterium CG03_land_8_20_14_0_80_39_12</name>
    <dbReference type="NCBI Taxonomy" id="1974879"/>
    <lineage>
        <taxon>Bacteria</taxon>
        <taxon>Candidatus Shapironibacteriota</taxon>
    </lineage>
</organism>
<evidence type="ECO:0000313" key="2">
    <source>
        <dbReference type="EMBL" id="PIV01420.1"/>
    </source>
</evidence>
<feature type="chain" id="PRO_5014727674" evidence="1">
    <location>
        <begin position="27"/>
        <end position="472"/>
    </location>
</feature>